<dbReference type="InterPro" id="IPR001005">
    <property type="entry name" value="SANT/Myb"/>
</dbReference>
<organism evidence="5 6">
    <name type="scientific">Stylonychia lemnae</name>
    <name type="common">Ciliate</name>
    <dbReference type="NCBI Taxonomy" id="5949"/>
    <lineage>
        <taxon>Eukaryota</taxon>
        <taxon>Sar</taxon>
        <taxon>Alveolata</taxon>
        <taxon>Ciliophora</taxon>
        <taxon>Intramacronucleata</taxon>
        <taxon>Spirotrichea</taxon>
        <taxon>Stichotrichia</taxon>
        <taxon>Sporadotrichida</taxon>
        <taxon>Oxytrichidae</taxon>
        <taxon>Stylonychinae</taxon>
        <taxon>Stylonychia</taxon>
    </lineage>
</organism>
<reference evidence="5 6" key="1">
    <citation type="submission" date="2014-06" db="EMBL/GenBank/DDBJ databases">
        <authorList>
            <person name="Swart Estienne"/>
        </authorList>
    </citation>
    <scope>NUCLEOTIDE SEQUENCE [LARGE SCALE GENOMIC DNA]</scope>
    <source>
        <strain evidence="5 6">130c</strain>
    </source>
</reference>
<feature type="region of interest" description="Disordered" evidence="1">
    <location>
        <begin position="56"/>
        <end position="93"/>
    </location>
</feature>
<sequence>MNQSDDKLTVGLNYIHQNLNLSMKSLNTTSLTNSFNNNEKINHKFQIPLILKKTDGKNKLTPTNKKSQKSHRIQNESLLKIDSTLKSTRSHENDKKLGSITDFKSFLIPSASTSASSQQLSRQQKPVNLFSEEESASDWSDDDKLLRKRKLESKKCNFKNSNRLNSGFGDSCDLRNFNSNKAVKKTVGRWSNLEKSRLIEAIQMYGYDWQLIEEYVETRTLKQIINYTNKLYSTNFEYPSDSCINIPHHHNKEITQSQNSIEQQSLSQTSSAQSEKNSQFILIQALDKLSLDEKVEISEYENQQTKPQTNYVNILPPQIQLKQQEQKQKEDDLESKLDQQIKEFINLVNKYESLYRLQKLVDQGDSISLTQLAQQIFLLRQTVQQLIEKNTINKRQLKADQKSNKLSQPASNLSLELQSQQKSSLFTNSTEYKSLFKSKYSQYDIQERLQKVIFQDLFTRLNIYSVDQIKQKYNKLSDWIDMQSDNQCQSGSRIQTLTNQDAMKSRKQSEQLSSSLQARFNLSKFQGVNEAFKPNFQNFTSQPITPKNLQDNLTQSKLSEMNGKSIEATSTSLSRCSPTDEIEAICYNTDENMILDSNEYSTEEPNGANIQQPPCKRPKLSLFYDISIQSNSFESHQAVVANP</sequence>
<evidence type="ECO:0000259" key="3">
    <source>
        <dbReference type="PROSITE" id="PS51293"/>
    </source>
</evidence>
<dbReference type="PROSITE" id="PS51293">
    <property type="entry name" value="SANT"/>
    <property type="match status" value="1"/>
</dbReference>
<dbReference type="InterPro" id="IPR017930">
    <property type="entry name" value="Myb_dom"/>
</dbReference>
<dbReference type="SMART" id="SM00717">
    <property type="entry name" value="SANT"/>
    <property type="match status" value="1"/>
</dbReference>
<accession>A0A078ANS7</accession>
<dbReference type="GO" id="GO:0003677">
    <property type="term" value="F:DNA binding"/>
    <property type="evidence" value="ECO:0007669"/>
    <property type="project" value="UniProtKB-KW"/>
</dbReference>
<feature type="region of interest" description="Disordered" evidence="1">
    <location>
        <begin position="114"/>
        <end position="133"/>
    </location>
</feature>
<dbReference type="InParanoid" id="A0A078ANS7"/>
<dbReference type="PROSITE" id="PS51294">
    <property type="entry name" value="HTH_MYB"/>
    <property type="match status" value="1"/>
</dbReference>
<feature type="domain" description="HTH myb-type" evidence="4">
    <location>
        <begin position="180"/>
        <end position="236"/>
    </location>
</feature>
<evidence type="ECO:0000256" key="1">
    <source>
        <dbReference type="SAM" id="MobiDB-lite"/>
    </source>
</evidence>
<name>A0A078ANS7_STYLE</name>
<dbReference type="InterPro" id="IPR009057">
    <property type="entry name" value="Homeodomain-like_sf"/>
</dbReference>
<gene>
    <name evidence="5" type="primary">Contig18232.g19371</name>
    <name evidence="5" type="ORF">STYLEM_13061</name>
</gene>
<evidence type="ECO:0000259" key="4">
    <source>
        <dbReference type="PROSITE" id="PS51294"/>
    </source>
</evidence>
<dbReference type="EMBL" id="CCKQ01012388">
    <property type="protein sequence ID" value="CDW84005.1"/>
    <property type="molecule type" value="Genomic_DNA"/>
</dbReference>
<dbReference type="AlphaFoldDB" id="A0A078ANS7"/>
<dbReference type="OrthoDB" id="2143914at2759"/>
<evidence type="ECO:0000313" key="5">
    <source>
        <dbReference type="EMBL" id="CDW84005.1"/>
    </source>
</evidence>
<feature type="domain" description="Myb-like" evidence="2">
    <location>
        <begin position="188"/>
        <end position="232"/>
    </location>
</feature>
<protein>
    <submittedName>
        <fullName evidence="5">Myb-like dna-binding shaqkyf class family protein</fullName>
    </submittedName>
</protein>
<dbReference type="Pfam" id="PF00249">
    <property type="entry name" value="Myb_DNA-binding"/>
    <property type="match status" value="1"/>
</dbReference>
<dbReference type="Gene3D" id="1.10.10.60">
    <property type="entry name" value="Homeodomain-like"/>
    <property type="match status" value="1"/>
</dbReference>
<feature type="domain" description="SANT" evidence="3">
    <location>
        <begin position="185"/>
        <end position="236"/>
    </location>
</feature>
<dbReference type="CDD" id="cd00167">
    <property type="entry name" value="SANT"/>
    <property type="match status" value="1"/>
</dbReference>
<dbReference type="InterPro" id="IPR017884">
    <property type="entry name" value="SANT_dom"/>
</dbReference>
<keyword evidence="6" id="KW-1185">Reference proteome</keyword>
<evidence type="ECO:0000259" key="2">
    <source>
        <dbReference type="PROSITE" id="PS50090"/>
    </source>
</evidence>
<keyword evidence="5" id="KW-0238">DNA-binding</keyword>
<dbReference type="PROSITE" id="PS50090">
    <property type="entry name" value="MYB_LIKE"/>
    <property type="match status" value="1"/>
</dbReference>
<evidence type="ECO:0000313" key="6">
    <source>
        <dbReference type="Proteomes" id="UP000039865"/>
    </source>
</evidence>
<feature type="compositionally biased region" description="Low complexity" evidence="1">
    <location>
        <begin position="114"/>
        <end position="124"/>
    </location>
</feature>
<dbReference type="Proteomes" id="UP000039865">
    <property type="component" value="Unassembled WGS sequence"/>
</dbReference>
<dbReference type="SUPFAM" id="SSF46689">
    <property type="entry name" value="Homeodomain-like"/>
    <property type="match status" value="1"/>
</dbReference>
<proteinExistence type="predicted"/>